<comment type="similarity">
    <text evidence="2 10">Belongs to the trans-sulfuration enzymes family.</text>
</comment>
<dbReference type="FunFam" id="3.40.640.10:FF:000046">
    <property type="entry name" value="Cystathionine gamma-lyase"/>
    <property type="match status" value="1"/>
</dbReference>
<accession>E6U991</accession>
<dbReference type="EC" id="4.4.1.2" evidence="5"/>
<dbReference type="GO" id="GO:0018826">
    <property type="term" value="F:methionine gamma-lyase activity"/>
    <property type="evidence" value="ECO:0007669"/>
    <property type="project" value="UniProtKB-EC"/>
</dbReference>
<dbReference type="InterPro" id="IPR006235">
    <property type="entry name" value="OAc-hSer/O-AcSer_sulfhydrylase"/>
</dbReference>
<dbReference type="GO" id="GO:0003961">
    <property type="term" value="F:O-acetylhomoserine aminocarboxypropyltransferase activity"/>
    <property type="evidence" value="ECO:0007669"/>
    <property type="project" value="TreeGrafter"/>
</dbReference>
<dbReference type="GO" id="GO:0019346">
    <property type="term" value="P:transsulfuration"/>
    <property type="evidence" value="ECO:0007669"/>
    <property type="project" value="InterPro"/>
</dbReference>
<dbReference type="GO" id="GO:0030170">
    <property type="term" value="F:pyridoxal phosphate binding"/>
    <property type="evidence" value="ECO:0007669"/>
    <property type="project" value="InterPro"/>
</dbReference>
<dbReference type="Gene3D" id="3.40.640.10">
    <property type="entry name" value="Type I PLP-dependent aspartate aminotransferase-like (Major domain)"/>
    <property type="match status" value="1"/>
</dbReference>
<dbReference type="InterPro" id="IPR015424">
    <property type="entry name" value="PyrdxlP-dep_Trfase"/>
</dbReference>
<dbReference type="PANTHER" id="PTHR43797">
    <property type="entry name" value="HOMOCYSTEINE/CYSTEINE SYNTHASE"/>
    <property type="match status" value="1"/>
</dbReference>
<keyword evidence="4 9" id="KW-0663">Pyridoxal phosphate</keyword>
<sequence>MHACALPVQKKLRIFKVTDWTTRGPVTNRLPTTAGCGKERGSRLMSNPSYRFDTLKVRGGYDPSEHNQSVAVPIYQTAAFNLGSPERALRLFSNEEFGPIYTRVGNPTVEAAEKRLVELHPGATGAVGLSSGMAAISFTLFNVTDGSGRILTTPQLYGGTIDSFKKIYPRFGVEVDLVEDPEEPASFEKAVTPETKAIYVESISNPKAVVADLSELARIAHAHGIPLIVDNTFATPYLLNPFAFGADIVVYSATKLLNGHGNLIAGFVLENARFWWDSKQFPQFHEQLYTLRDGNGKERSFLDTFPSLPFTARIRLVYLNYIGAALGPFDAYLFLIGLETLSERVAKQVATTQKLVQYLESREDVAWVSYPGTSGYRHTERAKKYLPQGAGTVFSFGWKGSEAQTERFLTAVKLFSYHVNVGDARSLIVNSPKTTHGELTPAQQLHAQITPDTIRISVGLEDADDLIADLKQAFHTASLQPLQTAAS</sequence>
<dbReference type="KEGG" id="eha:Ethha_1723"/>
<name>E6U991_ETHHY</name>
<organism evidence="11 12">
    <name type="scientific">Ethanoligenens harbinense (strain DSM 18485 / JCM 12961 / CGMCC 1.5033 / YUAN-3)</name>
    <dbReference type="NCBI Taxonomy" id="663278"/>
    <lineage>
        <taxon>Bacteria</taxon>
        <taxon>Bacillati</taxon>
        <taxon>Bacillota</taxon>
        <taxon>Clostridia</taxon>
        <taxon>Eubacteriales</taxon>
        <taxon>Oscillospiraceae</taxon>
        <taxon>Ethanoligenens</taxon>
    </lineage>
</organism>
<dbReference type="GO" id="GO:0071269">
    <property type="term" value="P:L-homocysteine biosynthetic process"/>
    <property type="evidence" value="ECO:0007669"/>
    <property type="project" value="TreeGrafter"/>
</dbReference>
<dbReference type="InterPro" id="IPR000277">
    <property type="entry name" value="Cys/Met-Metab_PyrdxlP-dep_enz"/>
</dbReference>
<dbReference type="SUPFAM" id="SSF53383">
    <property type="entry name" value="PLP-dependent transferases"/>
    <property type="match status" value="1"/>
</dbReference>
<dbReference type="GO" id="GO:0004124">
    <property type="term" value="F:cysteine synthase activity"/>
    <property type="evidence" value="ECO:0007669"/>
    <property type="project" value="TreeGrafter"/>
</dbReference>
<dbReference type="InterPro" id="IPR015421">
    <property type="entry name" value="PyrdxlP-dep_Trfase_major"/>
</dbReference>
<evidence type="ECO:0000256" key="2">
    <source>
        <dbReference type="ARBA" id="ARBA00009077"/>
    </source>
</evidence>
<comment type="cofactor">
    <cofactor evidence="1 10">
        <name>pyridoxal 5'-phosphate</name>
        <dbReference type="ChEBI" id="CHEBI:597326"/>
    </cofactor>
</comment>
<dbReference type="AlphaFoldDB" id="E6U991"/>
<evidence type="ECO:0000256" key="5">
    <source>
        <dbReference type="ARBA" id="ARBA00047175"/>
    </source>
</evidence>
<evidence type="ECO:0000256" key="4">
    <source>
        <dbReference type="ARBA" id="ARBA00022898"/>
    </source>
</evidence>
<evidence type="ECO:0000256" key="6">
    <source>
        <dbReference type="ARBA" id="ARBA00047199"/>
    </source>
</evidence>
<dbReference type="GO" id="GO:0047982">
    <property type="term" value="F:homocysteine desulfhydrase activity"/>
    <property type="evidence" value="ECO:0007669"/>
    <property type="project" value="UniProtKB-EC"/>
</dbReference>
<evidence type="ECO:0000256" key="3">
    <source>
        <dbReference type="ARBA" id="ARBA00022679"/>
    </source>
</evidence>
<dbReference type="HOGENOM" id="CLU_018986_4_0_9"/>
<dbReference type="Gene3D" id="3.90.1150.10">
    <property type="entry name" value="Aspartate Aminotransferase, domain 1"/>
    <property type="match status" value="1"/>
</dbReference>
<gene>
    <name evidence="11" type="ordered locus">Ethha_1723</name>
</gene>
<evidence type="ECO:0000256" key="8">
    <source>
        <dbReference type="ARBA" id="ARBA00052699"/>
    </source>
</evidence>
<dbReference type="eggNOG" id="COG2873">
    <property type="taxonomic scope" value="Bacteria"/>
</dbReference>
<evidence type="ECO:0000256" key="9">
    <source>
        <dbReference type="PIRSR" id="PIRSR001434-2"/>
    </source>
</evidence>
<comment type="catalytic activity">
    <reaction evidence="8">
        <text>L-methionine + H2O = methanethiol + 2-oxobutanoate + NH4(+)</text>
        <dbReference type="Rhea" id="RHEA:23800"/>
        <dbReference type="ChEBI" id="CHEBI:15377"/>
        <dbReference type="ChEBI" id="CHEBI:16007"/>
        <dbReference type="ChEBI" id="CHEBI:16763"/>
        <dbReference type="ChEBI" id="CHEBI:28938"/>
        <dbReference type="ChEBI" id="CHEBI:57844"/>
        <dbReference type="EC" id="4.4.1.11"/>
    </reaction>
    <physiologicalReaction direction="left-to-right" evidence="8">
        <dbReference type="Rhea" id="RHEA:23801"/>
    </physiologicalReaction>
</comment>
<proteinExistence type="inferred from homology"/>
<evidence type="ECO:0000256" key="7">
    <source>
        <dbReference type="ARBA" id="ARBA00048780"/>
    </source>
</evidence>
<dbReference type="Proteomes" id="UP000001551">
    <property type="component" value="Chromosome"/>
</dbReference>
<dbReference type="PANTHER" id="PTHR43797:SF2">
    <property type="entry name" value="HOMOCYSTEINE_CYSTEINE SYNTHASE"/>
    <property type="match status" value="1"/>
</dbReference>
<dbReference type="STRING" id="663278.Ethha_1723"/>
<evidence type="ECO:0000256" key="1">
    <source>
        <dbReference type="ARBA" id="ARBA00001933"/>
    </source>
</evidence>
<keyword evidence="3" id="KW-0808">Transferase</keyword>
<evidence type="ECO:0000256" key="10">
    <source>
        <dbReference type="RuleBase" id="RU362118"/>
    </source>
</evidence>
<dbReference type="GO" id="GO:0006535">
    <property type="term" value="P:cysteine biosynthetic process from serine"/>
    <property type="evidence" value="ECO:0007669"/>
    <property type="project" value="TreeGrafter"/>
</dbReference>
<dbReference type="Pfam" id="PF01053">
    <property type="entry name" value="Cys_Met_Meta_PP"/>
    <property type="match status" value="1"/>
</dbReference>
<dbReference type="GO" id="GO:0005737">
    <property type="term" value="C:cytoplasm"/>
    <property type="evidence" value="ECO:0007669"/>
    <property type="project" value="TreeGrafter"/>
</dbReference>
<dbReference type="PIRSF" id="PIRSF001434">
    <property type="entry name" value="CGS"/>
    <property type="match status" value="1"/>
</dbReference>
<dbReference type="InterPro" id="IPR015422">
    <property type="entry name" value="PyrdxlP-dep_Trfase_small"/>
</dbReference>
<protein>
    <recommendedName>
        <fullName evidence="5">homocysteine desulfhydrase</fullName>
        <ecNumber evidence="5">4.4.1.2</ecNumber>
    </recommendedName>
    <alternativeName>
        <fullName evidence="6">Homocysteine desulfhydrase</fullName>
    </alternativeName>
</protein>
<comment type="catalytic activity">
    <reaction evidence="7">
        <text>L-homocysteine + H2O = 2-oxobutanoate + hydrogen sulfide + NH4(+) + H(+)</text>
        <dbReference type="Rhea" id="RHEA:14501"/>
        <dbReference type="ChEBI" id="CHEBI:15377"/>
        <dbReference type="ChEBI" id="CHEBI:15378"/>
        <dbReference type="ChEBI" id="CHEBI:16763"/>
        <dbReference type="ChEBI" id="CHEBI:28938"/>
        <dbReference type="ChEBI" id="CHEBI:29919"/>
        <dbReference type="ChEBI" id="CHEBI:58199"/>
        <dbReference type="EC" id="4.4.1.2"/>
    </reaction>
    <physiologicalReaction direction="left-to-right" evidence="7">
        <dbReference type="Rhea" id="RHEA:14502"/>
    </physiologicalReaction>
</comment>
<feature type="modified residue" description="N6-(pyridoxal phosphate)lysine" evidence="9">
    <location>
        <position position="255"/>
    </location>
</feature>
<dbReference type="CDD" id="cd00614">
    <property type="entry name" value="CGS_like"/>
    <property type="match status" value="1"/>
</dbReference>
<evidence type="ECO:0000313" key="12">
    <source>
        <dbReference type="Proteomes" id="UP000001551"/>
    </source>
</evidence>
<evidence type="ECO:0000313" key="11">
    <source>
        <dbReference type="EMBL" id="ADU27250.1"/>
    </source>
</evidence>
<keyword evidence="12" id="KW-1185">Reference proteome</keyword>
<dbReference type="EMBL" id="CP002400">
    <property type="protein sequence ID" value="ADU27250.1"/>
    <property type="molecule type" value="Genomic_DNA"/>
</dbReference>
<reference evidence="11 12" key="1">
    <citation type="submission" date="2010-12" db="EMBL/GenBank/DDBJ databases">
        <title>Complete sequence of Ethanoligenens harbinense YUAN-3.</title>
        <authorList>
            <person name="Lucas S."/>
            <person name="Copeland A."/>
            <person name="Lapidus A."/>
            <person name="Cheng J.-F."/>
            <person name="Bruce D."/>
            <person name="Goodwin L."/>
            <person name="Pitluck S."/>
            <person name="Chertkov O."/>
            <person name="Misra M."/>
            <person name="Detter J.C."/>
            <person name="Han C."/>
            <person name="Tapia R."/>
            <person name="Land M."/>
            <person name="Hauser L."/>
            <person name="Jeffries C."/>
            <person name="Kyrpides N."/>
            <person name="Ivanova N."/>
            <person name="Mikhailova N."/>
            <person name="Wang A."/>
            <person name="Mouttaki H."/>
            <person name="He Z."/>
            <person name="Zhou J."/>
            <person name="Hemme C.L."/>
            <person name="Woyke T."/>
        </authorList>
    </citation>
    <scope>NUCLEOTIDE SEQUENCE [LARGE SCALE GENOMIC DNA]</scope>
    <source>
        <strain evidence="12">DSM 18485 / JCM 12961 / CGMCC 1.5033 / YUAN-3</strain>
    </source>
</reference>